<reference evidence="6" key="1">
    <citation type="submission" date="2021-03" db="EMBL/GenBank/DDBJ databases">
        <title>Leucobacter chromiisoli sp. nov., isolated from chromium-containing soil of chemical plant.</title>
        <authorList>
            <person name="Xu Z."/>
        </authorList>
    </citation>
    <scope>NUCLEOTIDE SEQUENCE</scope>
    <source>
        <strain evidence="6">A2</strain>
    </source>
</reference>
<dbReference type="InterPro" id="IPR050109">
    <property type="entry name" value="HTH-type_TetR-like_transc_reg"/>
</dbReference>
<feature type="DNA-binding region" description="H-T-H motif" evidence="4">
    <location>
        <begin position="34"/>
        <end position="53"/>
    </location>
</feature>
<name>A0A939LWZ0_9MICO</name>
<dbReference type="EMBL" id="JAGDYL010000027">
    <property type="protein sequence ID" value="MBO1806245.1"/>
    <property type="molecule type" value="Genomic_DNA"/>
</dbReference>
<dbReference type="RefSeq" id="WP_208046710.1">
    <property type="nucleotide sequence ID" value="NZ_JAGDYL010000027.1"/>
</dbReference>
<keyword evidence="3" id="KW-0804">Transcription</keyword>
<accession>A0A939LWZ0</accession>
<keyword evidence="2 4" id="KW-0238">DNA-binding</keyword>
<dbReference type="InterPro" id="IPR009057">
    <property type="entry name" value="Homeodomain-like_sf"/>
</dbReference>
<dbReference type="PROSITE" id="PS50977">
    <property type="entry name" value="HTH_TETR_2"/>
    <property type="match status" value="1"/>
</dbReference>
<evidence type="ECO:0000256" key="1">
    <source>
        <dbReference type="ARBA" id="ARBA00023015"/>
    </source>
</evidence>
<dbReference type="Pfam" id="PF00440">
    <property type="entry name" value="TetR_N"/>
    <property type="match status" value="1"/>
</dbReference>
<keyword evidence="1" id="KW-0805">Transcription regulation</keyword>
<evidence type="ECO:0000256" key="3">
    <source>
        <dbReference type="ARBA" id="ARBA00023163"/>
    </source>
</evidence>
<dbReference type="Proteomes" id="UP000664398">
    <property type="component" value="Unassembled WGS sequence"/>
</dbReference>
<dbReference type="GO" id="GO:0000976">
    <property type="term" value="F:transcription cis-regulatory region binding"/>
    <property type="evidence" value="ECO:0007669"/>
    <property type="project" value="TreeGrafter"/>
</dbReference>
<comment type="caution">
    <text evidence="6">The sequence shown here is derived from an EMBL/GenBank/DDBJ whole genome shotgun (WGS) entry which is preliminary data.</text>
</comment>
<evidence type="ECO:0000256" key="2">
    <source>
        <dbReference type="ARBA" id="ARBA00023125"/>
    </source>
</evidence>
<evidence type="ECO:0000313" key="7">
    <source>
        <dbReference type="Proteomes" id="UP000664398"/>
    </source>
</evidence>
<dbReference type="InterPro" id="IPR001647">
    <property type="entry name" value="HTH_TetR"/>
</dbReference>
<dbReference type="PANTHER" id="PTHR30055">
    <property type="entry name" value="HTH-TYPE TRANSCRIPTIONAL REGULATOR RUTR"/>
    <property type="match status" value="1"/>
</dbReference>
<gene>
    <name evidence="6" type="ORF">J4H91_13105</name>
</gene>
<dbReference type="SUPFAM" id="SSF46689">
    <property type="entry name" value="Homeodomain-like"/>
    <property type="match status" value="1"/>
</dbReference>
<dbReference type="PANTHER" id="PTHR30055:SF234">
    <property type="entry name" value="HTH-TYPE TRANSCRIPTIONAL REGULATOR BETI"/>
    <property type="match status" value="1"/>
</dbReference>
<dbReference type="Gene3D" id="1.10.357.10">
    <property type="entry name" value="Tetracycline Repressor, domain 2"/>
    <property type="match status" value="1"/>
</dbReference>
<keyword evidence="7" id="KW-1185">Reference proteome</keyword>
<organism evidence="6 7">
    <name type="scientific">Leucobacter ruminantium</name>
    <dbReference type="NCBI Taxonomy" id="1289170"/>
    <lineage>
        <taxon>Bacteria</taxon>
        <taxon>Bacillati</taxon>
        <taxon>Actinomycetota</taxon>
        <taxon>Actinomycetes</taxon>
        <taxon>Micrococcales</taxon>
        <taxon>Microbacteriaceae</taxon>
        <taxon>Leucobacter</taxon>
    </lineage>
</organism>
<evidence type="ECO:0000256" key="4">
    <source>
        <dbReference type="PROSITE-ProRule" id="PRU00335"/>
    </source>
</evidence>
<feature type="domain" description="HTH tetR-type" evidence="5">
    <location>
        <begin position="11"/>
        <end position="71"/>
    </location>
</feature>
<evidence type="ECO:0000259" key="5">
    <source>
        <dbReference type="PROSITE" id="PS50977"/>
    </source>
</evidence>
<sequence length="137" mass="14681">MSERRARRRPGENRERLIEAGLIEFGLFGYHGASTAAVARRADVPQPHVYASFRTKQELFLACFAAARAAIAAAPDEGLPERSCRLMLQAYAASGDPELREALSGDLAALREALGERRLGALLLEAARSLSEGSAAG</sequence>
<dbReference type="AlphaFoldDB" id="A0A939LWZ0"/>
<protein>
    <submittedName>
        <fullName evidence="6">Helix-turn-helix transcriptional regulator</fullName>
    </submittedName>
</protein>
<evidence type="ECO:0000313" key="6">
    <source>
        <dbReference type="EMBL" id="MBO1806245.1"/>
    </source>
</evidence>
<dbReference type="GO" id="GO:0003700">
    <property type="term" value="F:DNA-binding transcription factor activity"/>
    <property type="evidence" value="ECO:0007669"/>
    <property type="project" value="TreeGrafter"/>
</dbReference>
<proteinExistence type="predicted"/>